<dbReference type="SUPFAM" id="SSF52833">
    <property type="entry name" value="Thioredoxin-like"/>
    <property type="match status" value="1"/>
</dbReference>
<keyword evidence="7" id="KW-0732">Signal</keyword>
<dbReference type="InterPro" id="IPR036929">
    <property type="entry name" value="DsbDN_sf"/>
</dbReference>
<dbReference type="Proteomes" id="UP000218765">
    <property type="component" value="Chromosome"/>
</dbReference>
<keyword evidence="11 18" id="KW-0560">Oxidoreductase</keyword>
<evidence type="ECO:0000256" key="3">
    <source>
        <dbReference type="ARBA" id="ARBA00022448"/>
    </source>
</evidence>
<dbReference type="RefSeq" id="WP_096364574.1">
    <property type="nucleotide sequence ID" value="NZ_AP018052.1"/>
</dbReference>
<feature type="transmembrane region" description="Helical" evidence="18">
    <location>
        <begin position="612"/>
        <end position="629"/>
    </location>
</feature>
<dbReference type="InterPro" id="IPR022910">
    <property type="entry name" value="Thiol_diS_interchange_DbsD"/>
</dbReference>
<evidence type="ECO:0000256" key="10">
    <source>
        <dbReference type="ARBA" id="ARBA00022989"/>
    </source>
</evidence>
<keyword evidence="6 18" id="KW-0812">Transmembrane</keyword>
<comment type="function">
    <text evidence="18">Required to facilitate the formation of correct disulfide bonds in some periplasmic proteins and for the assembly of the periplasmic c-type cytochromes. Acts by transferring electrons from cytoplasmic thioredoxin to the periplasm. This transfer involves a cascade of disulfide bond formation and reduction steps.</text>
</comment>
<dbReference type="EMBL" id="AP018052">
    <property type="protein sequence ID" value="BAZ93000.1"/>
    <property type="molecule type" value="Genomic_DNA"/>
</dbReference>
<evidence type="ECO:0000256" key="2">
    <source>
        <dbReference type="ARBA" id="ARBA00007241"/>
    </source>
</evidence>
<accession>A0A1Z4VMZ7</accession>
<name>A0A1Z4VMZ7_9GAMM</name>
<evidence type="ECO:0000256" key="1">
    <source>
        <dbReference type="ARBA" id="ARBA00004429"/>
    </source>
</evidence>
<evidence type="ECO:0000313" key="20">
    <source>
        <dbReference type="EMBL" id="BAZ93000.1"/>
    </source>
</evidence>
<proteinExistence type="inferred from homology"/>
<dbReference type="InterPro" id="IPR035671">
    <property type="entry name" value="DsbD_gamma"/>
</dbReference>
<keyword evidence="4 18" id="KW-1003">Cell membrane</keyword>
<comment type="catalytic activity">
    <reaction evidence="17 18">
        <text>[protein]-dithiol + NADP(+) = [protein]-disulfide + NADPH + H(+)</text>
        <dbReference type="Rhea" id="RHEA:18753"/>
        <dbReference type="Rhea" id="RHEA-COMP:10593"/>
        <dbReference type="Rhea" id="RHEA-COMP:10594"/>
        <dbReference type="ChEBI" id="CHEBI:15378"/>
        <dbReference type="ChEBI" id="CHEBI:29950"/>
        <dbReference type="ChEBI" id="CHEBI:50058"/>
        <dbReference type="ChEBI" id="CHEBI:57783"/>
        <dbReference type="ChEBI" id="CHEBI:58349"/>
        <dbReference type="EC" id="1.8.1.8"/>
    </reaction>
</comment>
<feature type="disulfide bond" description="Redox-active" evidence="18">
    <location>
        <begin position="689"/>
        <end position="692"/>
    </location>
</feature>
<evidence type="ECO:0000256" key="5">
    <source>
        <dbReference type="ARBA" id="ARBA00022519"/>
    </source>
</evidence>
<keyword evidence="5 18" id="KW-0997">Cell inner membrane</keyword>
<keyword evidence="8 18" id="KW-0201">Cytochrome c-type biogenesis</keyword>
<dbReference type="GO" id="GO:0009055">
    <property type="term" value="F:electron transfer activity"/>
    <property type="evidence" value="ECO:0007669"/>
    <property type="project" value="UniProtKB-UniRule"/>
</dbReference>
<dbReference type="InterPro" id="IPR003834">
    <property type="entry name" value="Cyt_c_assmbl_TM_dom"/>
</dbReference>
<dbReference type="Gene3D" id="3.40.30.10">
    <property type="entry name" value="Glutaredoxin"/>
    <property type="match status" value="1"/>
</dbReference>
<feature type="transmembrane region" description="Helical" evidence="18">
    <location>
        <begin position="546"/>
        <end position="566"/>
    </location>
</feature>
<dbReference type="KEGG" id="ttc:FOKN1_0598"/>
<evidence type="ECO:0000256" key="9">
    <source>
        <dbReference type="ARBA" id="ARBA00022982"/>
    </source>
</evidence>
<keyword evidence="13 18" id="KW-0472">Membrane</keyword>
<evidence type="ECO:0000259" key="19">
    <source>
        <dbReference type="PROSITE" id="PS51352"/>
    </source>
</evidence>
<evidence type="ECO:0000256" key="11">
    <source>
        <dbReference type="ARBA" id="ARBA00023002"/>
    </source>
</evidence>
<dbReference type="PANTHER" id="PTHR32234">
    <property type="entry name" value="THIOL:DISULFIDE INTERCHANGE PROTEIN DSBD"/>
    <property type="match status" value="1"/>
</dbReference>
<feature type="domain" description="Thioredoxin" evidence="19">
    <location>
        <begin position="641"/>
        <end position="774"/>
    </location>
</feature>
<evidence type="ECO:0000256" key="4">
    <source>
        <dbReference type="ARBA" id="ARBA00022475"/>
    </source>
</evidence>
<feature type="transmembrane region" description="Helical" evidence="18">
    <location>
        <begin position="572"/>
        <end position="592"/>
    </location>
</feature>
<feature type="transmembrane region" description="Helical" evidence="18">
    <location>
        <begin position="396"/>
        <end position="420"/>
    </location>
</feature>
<comment type="catalytic activity">
    <reaction evidence="16 18">
        <text>[protein]-dithiol + NAD(+) = [protein]-disulfide + NADH + H(+)</text>
        <dbReference type="Rhea" id="RHEA:18749"/>
        <dbReference type="Rhea" id="RHEA-COMP:10593"/>
        <dbReference type="Rhea" id="RHEA-COMP:10594"/>
        <dbReference type="ChEBI" id="CHEBI:15378"/>
        <dbReference type="ChEBI" id="CHEBI:29950"/>
        <dbReference type="ChEBI" id="CHEBI:50058"/>
        <dbReference type="ChEBI" id="CHEBI:57540"/>
        <dbReference type="ChEBI" id="CHEBI:57945"/>
        <dbReference type="EC" id="1.8.1.8"/>
    </reaction>
</comment>
<keyword evidence="3 18" id="KW-0813">Transport</keyword>
<comment type="similarity">
    <text evidence="2 18">Belongs to the thioredoxin family. DsbD subfamily.</text>
</comment>
<comment type="subcellular location">
    <subcellularLocation>
        <location evidence="1 18">Cell inner membrane</location>
        <topology evidence="1 18">Multi-pass membrane protein</topology>
    </subcellularLocation>
</comment>
<dbReference type="NCBIfam" id="NF001419">
    <property type="entry name" value="PRK00293.1"/>
    <property type="match status" value="1"/>
</dbReference>
<gene>
    <name evidence="18" type="primary">dsbD</name>
    <name evidence="20" type="ORF">FOKN1_0598</name>
</gene>
<keyword evidence="10 18" id="KW-1133">Transmembrane helix</keyword>
<dbReference type="EC" id="1.8.1.8" evidence="18"/>
<organism evidence="20 21">
    <name type="scientific">Thiohalobacter thiocyanaticus</name>
    <dbReference type="NCBI Taxonomy" id="585455"/>
    <lineage>
        <taxon>Bacteria</taxon>
        <taxon>Pseudomonadati</taxon>
        <taxon>Pseudomonadota</taxon>
        <taxon>Gammaproteobacteria</taxon>
        <taxon>Thiohalobacterales</taxon>
        <taxon>Thiohalobacteraceae</taxon>
        <taxon>Thiohalobacter</taxon>
    </lineage>
</organism>
<evidence type="ECO:0000256" key="17">
    <source>
        <dbReference type="ARBA" id="ARBA00047804"/>
    </source>
</evidence>
<dbReference type="GO" id="GO:0005886">
    <property type="term" value="C:plasma membrane"/>
    <property type="evidence" value="ECO:0007669"/>
    <property type="project" value="UniProtKB-SubCell"/>
</dbReference>
<feature type="transmembrane region" description="Helical" evidence="18">
    <location>
        <begin position="354"/>
        <end position="384"/>
    </location>
</feature>
<keyword evidence="15 18" id="KW-0676">Redox-active center</keyword>
<protein>
    <recommendedName>
        <fullName evidence="18">Thiol:disulfide interchange protein DsbD</fullName>
        <ecNumber evidence="18">1.8.1.8</ecNumber>
    </recommendedName>
    <alternativeName>
        <fullName evidence="18">Protein-disulfide reductase</fullName>
        <shortName evidence="18">Disulfide reductase</shortName>
    </alternativeName>
</protein>
<dbReference type="Pfam" id="PF13899">
    <property type="entry name" value="Thioredoxin_7"/>
    <property type="match status" value="1"/>
</dbReference>
<dbReference type="PANTHER" id="PTHR32234:SF0">
    <property type="entry name" value="THIOL:DISULFIDE INTERCHANGE PROTEIN DSBD"/>
    <property type="match status" value="1"/>
</dbReference>
<dbReference type="PROSITE" id="PS51352">
    <property type="entry name" value="THIOREDOXIN_2"/>
    <property type="match status" value="1"/>
</dbReference>
<dbReference type="HAMAP" id="MF_00399">
    <property type="entry name" value="DbsD"/>
    <property type="match status" value="1"/>
</dbReference>
<dbReference type="Gene3D" id="2.60.40.1250">
    <property type="entry name" value="Thiol:disulfide interchange protein DsbD, N-terminal domain"/>
    <property type="match status" value="2"/>
</dbReference>
<dbReference type="CDD" id="cd02953">
    <property type="entry name" value="DsbDgamma"/>
    <property type="match status" value="1"/>
</dbReference>
<sequence length="775" mass="82475">MHLTPLGSGLRRNDGKEATARGFPALRFLGLLLSLLLLPLQSHALWGDDELLSADEAFAISAEMAGPDRVRVTWDIADDFYMYRQRVQLHSDTAGVTVGTPEFPAGKMKQDETFGEVEVYFDKLSITAPVERTAGAPAEFVLRAVSQGCMESRGICYTPHTQKLTLALPAAAAASGDAAPPTGEQSFGGGGFGMESDLLDVDDAFQLETAVIDGNTLEARWEIAPGYYLYRDKFSFQLLEGEGVALGTADFPAGEMKDDETFGRVEVYHDGVTATLPLQRTATDPTAIRLSIGYQGCAEGRICYTPQTREVSLELPQAAATVAELSVDDSAAAAPPVTEQDRIAQSLASGNTPLVILTFFGFGLLLAFTPCVFPMIPILSSIIVGQGEDITTRRAFTLSLVYVLAMALTYTVAGVIAGLSGENLQAAFQNPWILGSFATVFVLLSLSMFGFYDLQIPASWQSKLSEISNKQQGGTLTGVAIMGFLSALIVGPCVAAPLAGALIYIGQTGDPYLGGAALFALSMGMGAPLLAIGTGAGKVLPRAGDWMNAIKATFGVLLLAVAIWMLERIIPTAAAMLLWAALLIISAIYMGAMDRLDVDASGWQKLFKGMGVVLLAWGVILLIGVAAGARDTLQPLRGLALAGGGTTAQAQAQGIEFKTIKSLDDLQREVAAASTQGRSVLLDFYADWCTDCHRMEKNTFSDPQVQQALANTVTLKADVTANDDIDKALLKHFRIPGPPSLILYDASGEELRRYRIMGYMGPEEFAAHVNAAFGG</sequence>
<dbReference type="InterPro" id="IPR013766">
    <property type="entry name" value="Thioredoxin_domain"/>
</dbReference>
<keyword evidence="14 18" id="KW-1015">Disulfide bond</keyword>
<dbReference type="InterPro" id="IPR036249">
    <property type="entry name" value="Thioredoxin-like_sf"/>
</dbReference>
<dbReference type="GO" id="GO:0017004">
    <property type="term" value="P:cytochrome complex assembly"/>
    <property type="evidence" value="ECO:0007669"/>
    <property type="project" value="UniProtKB-UniRule"/>
</dbReference>
<dbReference type="GO" id="GO:0045454">
    <property type="term" value="P:cell redox homeostasis"/>
    <property type="evidence" value="ECO:0007669"/>
    <property type="project" value="TreeGrafter"/>
</dbReference>
<evidence type="ECO:0000256" key="14">
    <source>
        <dbReference type="ARBA" id="ARBA00023157"/>
    </source>
</evidence>
<evidence type="ECO:0000256" key="15">
    <source>
        <dbReference type="ARBA" id="ARBA00023284"/>
    </source>
</evidence>
<evidence type="ECO:0000256" key="16">
    <source>
        <dbReference type="ARBA" id="ARBA00047388"/>
    </source>
</evidence>
<reference evidence="20 21" key="1">
    <citation type="submission" date="2017-05" db="EMBL/GenBank/DDBJ databases">
        <title>Thiocyanate degradation by Thiohalobacter thiocyanaticus FOKN1.</title>
        <authorList>
            <person name="Oshiki M."/>
            <person name="Fukushima T."/>
            <person name="Kawano S."/>
            <person name="Nakagawa J."/>
        </authorList>
    </citation>
    <scope>NUCLEOTIDE SEQUENCE [LARGE SCALE GENOMIC DNA]</scope>
    <source>
        <strain evidence="20 21">FOKN1</strain>
    </source>
</reference>
<evidence type="ECO:0000313" key="21">
    <source>
        <dbReference type="Proteomes" id="UP000218765"/>
    </source>
</evidence>
<evidence type="ECO:0000256" key="12">
    <source>
        <dbReference type="ARBA" id="ARBA00023027"/>
    </source>
</evidence>
<dbReference type="Pfam" id="PF02683">
    <property type="entry name" value="DsbD_TM"/>
    <property type="match status" value="1"/>
</dbReference>
<keyword evidence="9 18" id="KW-0249">Electron transport</keyword>
<keyword evidence="21" id="KW-1185">Reference proteome</keyword>
<feature type="transmembrane region" description="Helical" evidence="18">
    <location>
        <begin position="432"/>
        <end position="452"/>
    </location>
</feature>
<dbReference type="SUPFAM" id="SSF74863">
    <property type="entry name" value="Thiol:disulfide interchange protein DsbD, N-terminal domain (DsbD-alpha)"/>
    <property type="match status" value="2"/>
</dbReference>
<evidence type="ECO:0000256" key="13">
    <source>
        <dbReference type="ARBA" id="ARBA00023136"/>
    </source>
</evidence>
<dbReference type="AlphaFoldDB" id="A0A1Z4VMZ7"/>
<evidence type="ECO:0000256" key="6">
    <source>
        <dbReference type="ARBA" id="ARBA00022692"/>
    </source>
</evidence>
<evidence type="ECO:0000256" key="7">
    <source>
        <dbReference type="ARBA" id="ARBA00022729"/>
    </source>
</evidence>
<dbReference type="GO" id="GO:0047134">
    <property type="term" value="F:protein-disulfide reductase [NAD(P)H] activity"/>
    <property type="evidence" value="ECO:0007669"/>
    <property type="project" value="UniProtKB-UniRule"/>
</dbReference>
<dbReference type="InterPro" id="IPR028250">
    <property type="entry name" value="DsbDN"/>
</dbReference>
<evidence type="ECO:0000256" key="18">
    <source>
        <dbReference type="HAMAP-Rule" id="MF_00399"/>
    </source>
</evidence>
<feature type="transmembrane region" description="Helical" evidence="18">
    <location>
        <begin position="512"/>
        <end position="534"/>
    </location>
</feature>
<feature type="disulfide bond" description="Redox-active" evidence="18">
    <location>
        <begin position="371"/>
        <end position="493"/>
    </location>
</feature>
<evidence type="ECO:0000256" key="8">
    <source>
        <dbReference type="ARBA" id="ARBA00022748"/>
    </source>
</evidence>
<keyword evidence="12 18" id="KW-0520">NAD</keyword>
<feature type="transmembrane region" description="Helical" evidence="18">
    <location>
        <begin position="473"/>
        <end position="506"/>
    </location>
</feature>
<dbReference type="OrthoDB" id="9811036at2"/>
<feature type="disulfide bond" description="Redox-active" evidence="18">
    <location>
        <begin position="297"/>
        <end position="303"/>
    </location>
</feature>
<dbReference type="Pfam" id="PF11412">
    <property type="entry name" value="DsbD_N"/>
    <property type="match status" value="2"/>
</dbReference>